<dbReference type="Proteomes" id="UP000192596">
    <property type="component" value="Unassembled WGS sequence"/>
</dbReference>
<organism evidence="1 2">
    <name type="scientific">Cryoendolithus antarcticus</name>
    <dbReference type="NCBI Taxonomy" id="1507870"/>
    <lineage>
        <taxon>Eukaryota</taxon>
        <taxon>Fungi</taxon>
        <taxon>Dikarya</taxon>
        <taxon>Ascomycota</taxon>
        <taxon>Pezizomycotina</taxon>
        <taxon>Dothideomycetes</taxon>
        <taxon>Dothideomycetidae</taxon>
        <taxon>Cladosporiales</taxon>
        <taxon>Cladosporiaceae</taxon>
        <taxon>Cryoendolithus</taxon>
    </lineage>
</organism>
<evidence type="ECO:0000313" key="1">
    <source>
        <dbReference type="EMBL" id="OQO08066.1"/>
    </source>
</evidence>
<dbReference type="EMBL" id="NAJO01000013">
    <property type="protein sequence ID" value="OQO08066.1"/>
    <property type="molecule type" value="Genomic_DNA"/>
</dbReference>
<keyword evidence="2" id="KW-1185">Reference proteome</keyword>
<dbReference type="AlphaFoldDB" id="A0A1V8T9I5"/>
<dbReference type="InParanoid" id="A0A1V8T9I5"/>
<gene>
    <name evidence="1" type="ORF">B0A48_06859</name>
</gene>
<dbReference type="OrthoDB" id="62952at2759"/>
<evidence type="ECO:0000313" key="2">
    <source>
        <dbReference type="Proteomes" id="UP000192596"/>
    </source>
</evidence>
<reference evidence="2" key="1">
    <citation type="submission" date="2017-03" db="EMBL/GenBank/DDBJ databases">
        <title>Genomes of endolithic fungi from Antarctica.</title>
        <authorList>
            <person name="Coleine C."/>
            <person name="Masonjones S."/>
            <person name="Stajich J.E."/>
        </authorList>
    </citation>
    <scope>NUCLEOTIDE SEQUENCE [LARGE SCALE GENOMIC DNA]</scope>
    <source>
        <strain evidence="2">CCFEE 5527</strain>
    </source>
</reference>
<protein>
    <submittedName>
        <fullName evidence="1">Uncharacterized protein</fullName>
    </submittedName>
</protein>
<accession>A0A1V8T9I5</accession>
<name>A0A1V8T9I5_9PEZI</name>
<sequence>MTANEHWVKGPAAANSKLSASDISKHLALARPRDPQASFLDLPRELRDRVYDLAILPEPEASNRDWKQPPLTLTFKQIRLETLALFYSNTQLRIEIIDATPRRSPPSSKLGQALGAENIRHMHKVSLTASAPYPLYVYPIELILEIDDAGQVDCHDKEEDEFRRLNPDSLDQRMHNLIALISRGSWSSEVF</sequence>
<proteinExistence type="predicted"/>
<comment type="caution">
    <text evidence="1">The sequence shown here is derived from an EMBL/GenBank/DDBJ whole genome shotgun (WGS) entry which is preliminary data.</text>
</comment>